<proteinExistence type="predicted"/>
<gene>
    <name evidence="2" type="ORF">BSL78_16281</name>
</gene>
<feature type="domain" description="BRO1" evidence="1">
    <location>
        <begin position="1"/>
        <end position="167"/>
    </location>
</feature>
<dbReference type="Proteomes" id="UP000230750">
    <property type="component" value="Unassembled WGS sequence"/>
</dbReference>
<sequence length="273" mass="30488">MKDAIISKVASAASDLYTEALNAMQLDEVSLNLPKEWVPIVAGKQALMHAYSEYHQALVCRSGKNQAVGRKYHKELTAAKKDNELIYSDIVPEVSNLKSPGSAVIAKILDVQSQMTENFTDLFEKLVPLSIHNAMVAYENRKAGIVNQERACSLNLPAAVEDLGGDTILNRSSKNLNSCKRVETGIIDKLFSDLPELLERNRAILSEAMKDLDNEATADREMKEKFKEKWSRTPSEQLQAAFRSEGNKYKQILDNAIQADHVVKEKYTLTEST</sequence>
<dbReference type="Gene3D" id="1.25.40.280">
    <property type="entry name" value="alix/aip1 like domains"/>
    <property type="match status" value="1"/>
</dbReference>
<dbReference type="InterPro" id="IPR004328">
    <property type="entry name" value="BRO1_dom"/>
</dbReference>
<dbReference type="EMBL" id="MRZV01000617">
    <property type="protein sequence ID" value="PIK46864.1"/>
    <property type="molecule type" value="Genomic_DNA"/>
</dbReference>
<keyword evidence="3" id="KW-1185">Reference proteome</keyword>
<dbReference type="Pfam" id="PF03097">
    <property type="entry name" value="BRO1"/>
    <property type="match status" value="2"/>
</dbReference>
<dbReference type="PANTHER" id="PTHR23030">
    <property type="entry name" value="PCD6 INTERACTING PROTEIN-RELATED"/>
    <property type="match status" value="1"/>
</dbReference>
<organism evidence="2 3">
    <name type="scientific">Stichopus japonicus</name>
    <name type="common">Sea cucumber</name>
    <dbReference type="NCBI Taxonomy" id="307972"/>
    <lineage>
        <taxon>Eukaryota</taxon>
        <taxon>Metazoa</taxon>
        <taxon>Echinodermata</taxon>
        <taxon>Eleutherozoa</taxon>
        <taxon>Echinozoa</taxon>
        <taxon>Holothuroidea</taxon>
        <taxon>Aspidochirotacea</taxon>
        <taxon>Aspidochirotida</taxon>
        <taxon>Stichopodidae</taxon>
        <taxon>Apostichopus</taxon>
    </lineage>
</organism>
<dbReference type="Pfam" id="PF13949">
    <property type="entry name" value="ALIX_LYPXL_bnd"/>
    <property type="match status" value="1"/>
</dbReference>
<dbReference type="PANTHER" id="PTHR23030:SF39">
    <property type="entry name" value="PROGRAMMED CELL DEATH 6-INTERACTING PROTEIN"/>
    <property type="match status" value="1"/>
</dbReference>
<name>A0A2G8KFT6_STIJA</name>
<accession>A0A2G8KFT6</accession>
<reference evidence="2 3" key="1">
    <citation type="journal article" date="2017" name="PLoS Biol.">
        <title>The sea cucumber genome provides insights into morphological evolution and visceral regeneration.</title>
        <authorList>
            <person name="Zhang X."/>
            <person name="Sun L."/>
            <person name="Yuan J."/>
            <person name="Sun Y."/>
            <person name="Gao Y."/>
            <person name="Zhang L."/>
            <person name="Li S."/>
            <person name="Dai H."/>
            <person name="Hamel J.F."/>
            <person name="Liu C."/>
            <person name="Yu Y."/>
            <person name="Liu S."/>
            <person name="Lin W."/>
            <person name="Guo K."/>
            <person name="Jin S."/>
            <person name="Xu P."/>
            <person name="Storey K.B."/>
            <person name="Huan P."/>
            <person name="Zhang T."/>
            <person name="Zhou Y."/>
            <person name="Zhang J."/>
            <person name="Lin C."/>
            <person name="Li X."/>
            <person name="Xing L."/>
            <person name="Huo D."/>
            <person name="Sun M."/>
            <person name="Wang L."/>
            <person name="Mercier A."/>
            <person name="Li F."/>
            <person name="Yang H."/>
            <person name="Xiang J."/>
        </authorList>
    </citation>
    <scope>NUCLEOTIDE SEQUENCE [LARGE SCALE GENOMIC DNA]</scope>
    <source>
        <strain evidence="2">Shaxun</strain>
        <tissue evidence="2">Muscle</tissue>
    </source>
</reference>
<evidence type="ECO:0000259" key="1">
    <source>
        <dbReference type="PROSITE" id="PS51180"/>
    </source>
</evidence>
<dbReference type="AlphaFoldDB" id="A0A2G8KFT6"/>
<dbReference type="InterPro" id="IPR038499">
    <property type="entry name" value="BRO1_sf"/>
</dbReference>
<dbReference type="GO" id="GO:0000281">
    <property type="term" value="P:mitotic cytokinesis"/>
    <property type="evidence" value="ECO:0007669"/>
    <property type="project" value="TreeGrafter"/>
</dbReference>
<comment type="caution">
    <text evidence="2">The sequence shown here is derived from an EMBL/GenBank/DDBJ whole genome shotgun (WGS) entry which is preliminary data.</text>
</comment>
<dbReference type="PROSITE" id="PS51180">
    <property type="entry name" value="BRO1"/>
    <property type="match status" value="1"/>
</dbReference>
<dbReference type="Gene3D" id="1.20.140.50">
    <property type="entry name" value="alix/aip1 like domains"/>
    <property type="match status" value="1"/>
</dbReference>
<evidence type="ECO:0000313" key="2">
    <source>
        <dbReference type="EMBL" id="PIK46864.1"/>
    </source>
</evidence>
<evidence type="ECO:0000313" key="3">
    <source>
        <dbReference type="Proteomes" id="UP000230750"/>
    </source>
</evidence>
<dbReference type="GO" id="GO:0005768">
    <property type="term" value="C:endosome"/>
    <property type="evidence" value="ECO:0007669"/>
    <property type="project" value="TreeGrafter"/>
</dbReference>
<dbReference type="InterPro" id="IPR025304">
    <property type="entry name" value="ALIX_V_dom"/>
</dbReference>
<protein>
    <submittedName>
        <fullName evidence="2">Putative programmed cell death 6-interacting protein isoform X2</fullName>
    </submittedName>
</protein>
<dbReference type="STRING" id="307972.A0A2G8KFT6"/>
<dbReference type="OrthoDB" id="2141925at2759"/>